<keyword evidence="1" id="KW-0805">Transcription regulation</keyword>
<name>A0A7W8ETS9_STRST</name>
<evidence type="ECO:0000313" key="5">
    <source>
        <dbReference type="Proteomes" id="UP000549009"/>
    </source>
</evidence>
<dbReference type="InterPro" id="IPR052158">
    <property type="entry name" value="INH-QAR"/>
</dbReference>
<comment type="caution">
    <text evidence="4">The sequence shown here is derived from an EMBL/GenBank/DDBJ whole genome shotgun (WGS) entry which is preliminary data.</text>
</comment>
<dbReference type="GO" id="GO:0003700">
    <property type="term" value="F:DNA-binding transcription factor activity"/>
    <property type="evidence" value="ECO:0007669"/>
    <property type="project" value="InterPro"/>
</dbReference>
<reference evidence="4 5" key="1">
    <citation type="submission" date="2020-08" db="EMBL/GenBank/DDBJ databases">
        <title>Genomic Encyclopedia of Type Strains, Phase III (KMG-III): the genomes of soil and plant-associated and newly described type strains.</title>
        <authorList>
            <person name="Whitman W."/>
        </authorList>
    </citation>
    <scope>NUCLEOTIDE SEQUENCE [LARGE SCALE GENOMIC DNA]</scope>
    <source>
        <strain evidence="4 5">CECT 3146</strain>
    </source>
</reference>
<accession>A0A7W8ETS9</accession>
<protein>
    <submittedName>
        <fullName evidence="4">Transcriptional regulator GlxA family with amidase domain</fullName>
    </submittedName>
</protein>
<keyword evidence="2" id="KW-0804">Transcription</keyword>
<dbReference type="SMART" id="SM00342">
    <property type="entry name" value="HTH_ARAC"/>
    <property type="match status" value="1"/>
</dbReference>
<evidence type="ECO:0000256" key="2">
    <source>
        <dbReference type="ARBA" id="ARBA00023163"/>
    </source>
</evidence>
<dbReference type="InterPro" id="IPR002818">
    <property type="entry name" value="DJ-1/PfpI"/>
</dbReference>
<evidence type="ECO:0000256" key="1">
    <source>
        <dbReference type="ARBA" id="ARBA00023015"/>
    </source>
</evidence>
<dbReference type="PANTHER" id="PTHR43130">
    <property type="entry name" value="ARAC-FAMILY TRANSCRIPTIONAL REGULATOR"/>
    <property type="match status" value="1"/>
</dbReference>
<dbReference type="AlphaFoldDB" id="A0A7W8ETS9"/>
<evidence type="ECO:0000259" key="3">
    <source>
        <dbReference type="PROSITE" id="PS01124"/>
    </source>
</evidence>
<sequence length="351" mass="37512">MSTAAEPMPATPAPTRPQRIALLAFPGIRAFDVSVITEVWGADRTDRGVPPFDLRRVAAEPAPVPMRGGLSLTPDRTLAWLSRLTDGDLIVVPGLDDHLTPTPPPILEALRRAHAHGIPVAALCGGAFTLAQAGLLDGRRAITHWHLVDLLRAHHPLVDVVPDALFIEDDKIWTAAGTAAGIDLCLHLVRMAHGSETAATIARSMVTAPFRTGGQAQFIEHPTPRADRDADALAAVREYALRHLHEPLTIADLATRAGMSACSFARHFTAATGTTPLRWLLDQRVAAAQKLLERTDLPMPEVARRAGFGSEITMRQHFASRLATSPRAYRATFTGTSAGTSAAGGSSPIAR</sequence>
<proteinExistence type="predicted"/>
<dbReference type="SUPFAM" id="SSF46689">
    <property type="entry name" value="Homeodomain-like"/>
    <property type="match status" value="2"/>
</dbReference>
<gene>
    <name evidence="4" type="ORF">FHS40_002545</name>
</gene>
<dbReference type="SUPFAM" id="SSF52317">
    <property type="entry name" value="Class I glutamine amidotransferase-like"/>
    <property type="match status" value="1"/>
</dbReference>
<keyword evidence="5" id="KW-1185">Reference proteome</keyword>
<dbReference type="InterPro" id="IPR018060">
    <property type="entry name" value="HTH_AraC"/>
</dbReference>
<dbReference type="InterPro" id="IPR009057">
    <property type="entry name" value="Homeodomain-like_sf"/>
</dbReference>
<dbReference type="Pfam" id="PF01965">
    <property type="entry name" value="DJ-1_PfpI"/>
    <property type="match status" value="1"/>
</dbReference>
<dbReference type="InterPro" id="IPR029062">
    <property type="entry name" value="Class_I_gatase-like"/>
</dbReference>
<feature type="domain" description="HTH araC/xylS-type" evidence="3">
    <location>
        <begin position="234"/>
        <end position="332"/>
    </location>
</feature>
<dbReference type="EMBL" id="JACHJD010000004">
    <property type="protein sequence ID" value="MBB5103483.1"/>
    <property type="molecule type" value="Genomic_DNA"/>
</dbReference>
<dbReference type="Pfam" id="PF12833">
    <property type="entry name" value="HTH_18"/>
    <property type="match status" value="1"/>
</dbReference>
<dbReference type="Gene3D" id="1.10.10.60">
    <property type="entry name" value="Homeodomain-like"/>
    <property type="match status" value="1"/>
</dbReference>
<dbReference type="Proteomes" id="UP000549009">
    <property type="component" value="Unassembled WGS sequence"/>
</dbReference>
<dbReference type="PANTHER" id="PTHR43130:SF3">
    <property type="entry name" value="HTH-TYPE TRANSCRIPTIONAL REGULATOR RV1931C"/>
    <property type="match status" value="1"/>
</dbReference>
<dbReference type="GO" id="GO:0043565">
    <property type="term" value="F:sequence-specific DNA binding"/>
    <property type="evidence" value="ECO:0007669"/>
    <property type="project" value="InterPro"/>
</dbReference>
<dbReference type="CDD" id="cd03137">
    <property type="entry name" value="GATase1_AraC_1"/>
    <property type="match status" value="1"/>
</dbReference>
<dbReference type="PROSITE" id="PS01124">
    <property type="entry name" value="HTH_ARAC_FAMILY_2"/>
    <property type="match status" value="1"/>
</dbReference>
<evidence type="ECO:0000313" key="4">
    <source>
        <dbReference type="EMBL" id="MBB5103483.1"/>
    </source>
</evidence>
<dbReference type="Gene3D" id="3.40.50.880">
    <property type="match status" value="1"/>
</dbReference>
<organism evidence="4 5">
    <name type="scientific">Streptomyces spectabilis</name>
    <dbReference type="NCBI Taxonomy" id="68270"/>
    <lineage>
        <taxon>Bacteria</taxon>
        <taxon>Bacillati</taxon>
        <taxon>Actinomycetota</taxon>
        <taxon>Actinomycetes</taxon>
        <taxon>Kitasatosporales</taxon>
        <taxon>Streptomycetaceae</taxon>
        <taxon>Streptomyces</taxon>
    </lineage>
</organism>